<dbReference type="InterPro" id="IPR051164">
    <property type="entry name" value="NmrA-like_oxidored"/>
</dbReference>
<evidence type="ECO:0000256" key="1">
    <source>
        <dbReference type="ARBA" id="ARBA00006328"/>
    </source>
</evidence>
<dbReference type="Pfam" id="PF05368">
    <property type="entry name" value="NmrA"/>
    <property type="match status" value="1"/>
</dbReference>
<evidence type="ECO:0000313" key="4">
    <source>
        <dbReference type="EMBL" id="KAF1961297.1"/>
    </source>
</evidence>
<keyword evidence="2" id="KW-0521">NADP</keyword>
<dbReference type="InterPro" id="IPR008030">
    <property type="entry name" value="NmrA-like"/>
</dbReference>
<keyword evidence="5" id="KW-1185">Reference proteome</keyword>
<dbReference type="EMBL" id="ML976981">
    <property type="protein sequence ID" value="KAF1961297.1"/>
    <property type="molecule type" value="Genomic_DNA"/>
</dbReference>
<evidence type="ECO:0000256" key="2">
    <source>
        <dbReference type="ARBA" id="ARBA00022857"/>
    </source>
</evidence>
<dbReference type="SUPFAM" id="SSF51735">
    <property type="entry name" value="NAD(P)-binding Rossmann-fold domains"/>
    <property type="match status" value="1"/>
</dbReference>
<dbReference type="GO" id="GO:0005634">
    <property type="term" value="C:nucleus"/>
    <property type="evidence" value="ECO:0007669"/>
    <property type="project" value="TreeGrafter"/>
</dbReference>
<gene>
    <name evidence="4" type="ORF">CC80DRAFT_488606</name>
</gene>
<reference evidence="4" key="1">
    <citation type="journal article" date="2020" name="Stud. Mycol.">
        <title>101 Dothideomycetes genomes: a test case for predicting lifestyles and emergence of pathogens.</title>
        <authorList>
            <person name="Haridas S."/>
            <person name="Albert R."/>
            <person name="Binder M."/>
            <person name="Bloem J."/>
            <person name="Labutti K."/>
            <person name="Salamov A."/>
            <person name="Andreopoulos B."/>
            <person name="Baker S."/>
            <person name="Barry K."/>
            <person name="Bills G."/>
            <person name="Bluhm B."/>
            <person name="Cannon C."/>
            <person name="Castanera R."/>
            <person name="Culley D."/>
            <person name="Daum C."/>
            <person name="Ezra D."/>
            <person name="Gonzalez J."/>
            <person name="Henrissat B."/>
            <person name="Kuo A."/>
            <person name="Liang C."/>
            <person name="Lipzen A."/>
            <person name="Lutzoni F."/>
            <person name="Magnuson J."/>
            <person name="Mondo S."/>
            <person name="Nolan M."/>
            <person name="Ohm R."/>
            <person name="Pangilinan J."/>
            <person name="Park H.-J."/>
            <person name="Ramirez L."/>
            <person name="Alfaro M."/>
            <person name="Sun H."/>
            <person name="Tritt A."/>
            <person name="Yoshinaga Y."/>
            <person name="Zwiers L.-H."/>
            <person name="Turgeon B."/>
            <person name="Goodwin S."/>
            <person name="Spatafora J."/>
            <person name="Crous P."/>
            <person name="Grigoriev I."/>
        </authorList>
    </citation>
    <scope>NUCLEOTIDE SEQUENCE</scope>
    <source>
        <strain evidence="4">CBS 675.92</strain>
    </source>
</reference>
<dbReference type="Gene3D" id="3.90.25.10">
    <property type="entry name" value="UDP-galactose 4-epimerase, domain 1"/>
    <property type="match status" value="1"/>
</dbReference>
<proteinExistence type="inferred from homology"/>
<organism evidence="4 5">
    <name type="scientific">Byssothecium circinans</name>
    <dbReference type="NCBI Taxonomy" id="147558"/>
    <lineage>
        <taxon>Eukaryota</taxon>
        <taxon>Fungi</taxon>
        <taxon>Dikarya</taxon>
        <taxon>Ascomycota</taxon>
        <taxon>Pezizomycotina</taxon>
        <taxon>Dothideomycetes</taxon>
        <taxon>Pleosporomycetidae</taxon>
        <taxon>Pleosporales</taxon>
        <taxon>Massarineae</taxon>
        <taxon>Massarinaceae</taxon>
        <taxon>Byssothecium</taxon>
    </lineage>
</organism>
<evidence type="ECO:0000259" key="3">
    <source>
        <dbReference type="Pfam" id="PF05368"/>
    </source>
</evidence>
<feature type="domain" description="NmrA-like" evidence="3">
    <location>
        <begin position="4"/>
        <end position="282"/>
    </location>
</feature>
<comment type="similarity">
    <text evidence="1">Belongs to the NmrA-type oxidoreductase family.</text>
</comment>
<accession>A0A6A5UJN4</accession>
<dbReference type="PANTHER" id="PTHR42748:SF28">
    <property type="entry name" value="NMRA-LIKE DOMAIN-CONTAINING PROTEIN"/>
    <property type="match status" value="1"/>
</dbReference>
<protein>
    <submittedName>
        <fullName evidence="4">NAD(P)-binding protein</fullName>
    </submittedName>
</protein>
<dbReference type="InterPro" id="IPR036291">
    <property type="entry name" value="NAD(P)-bd_dom_sf"/>
</dbReference>
<evidence type="ECO:0000313" key="5">
    <source>
        <dbReference type="Proteomes" id="UP000800035"/>
    </source>
</evidence>
<name>A0A6A5UJN4_9PLEO</name>
<dbReference type="OrthoDB" id="300709at2759"/>
<dbReference type="Gene3D" id="3.40.50.720">
    <property type="entry name" value="NAD(P)-binding Rossmann-like Domain"/>
    <property type="match status" value="1"/>
</dbReference>
<dbReference type="AlphaFoldDB" id="A0A6A5UJN4"/>
<sequence>MSGKIIAVTGGTGAQGGGVANIFLQTPGWKVRVITRNVESDKAKDLAKRGAEVASANFDDESSLLKAFEGAHAIFAVTNYGELLSTGRSRNEAGELEAKQGLNLARAASKTTTLEHYIWSTLPHAKKISNGKHPVPHFDYKAEVDEKIRSDLPELAKKTTFLIVGFYPSNMVFFPMLKPVKVPGSYGKYLYLLPTFPDASIPVAGDLTQTTGVWVRQILANPSVSKGKYATVAPETLTYGEMLKIWSEVSGRQGVFVQISVEDFARIWGVWGEEIGSQFVFGEQVTDWTVGMPLAGMQELGIKKEEVHGFKAVLEGFKELL</sequence>
<dbReference type="Proteomes" id="UP000800035">
    <property type="component" value="Unassembled WGS sequence"/>
</dbReference>
<dbReference type="PANTHER" id="PTHR42748">
    <property type="entry name" value="NITROGEN METABOLITE REPRESSION PROTEIN NMRA FAMILY MEMBER"/>
    <property type="match status" value="1"/>
</dbReference>